<keyword evidence="3 5" id="KW-0808">Transferase</keyword>
<accession>A0ABT9NSP6</accession>
<comment type="function">
    <text evidence="3">Catalyzes the phosphorylation of the 3'-hydroxyl group of dephosphocoenzyme A to form coenzyme A.</text>
</comment>
<organism evidence="5 6">
    <name type="scientific">Nocardioides massiliensis</name>
    <dbReference type="NCBI Taxonomy" id="1325935"/>
    <lineage>
        <taxon>Bacteria</taxon>
        <taxon>Bacillati</taxon>
        <taxon>Actinomycetota</taxon>
        <taxon>Actinomycetes</taxon>
        <taxon>Propionibacteriales</taxon>
        <taxon>Nocardioidaceae</taxon>
        <taxon>Nocardioides</taxon>
    </lineage>
</organism>
<name>A0ABT9NSP6_9ACTN</name>
<keyword evidence="1 3" id="KW-0547">Nucleotide-binding</keyword>
<sequence length="198" mass="21353">MRVGLTGGVASGKSTVAALLAELGAVVIDADVLAREVVARGTPGLARVVEVFGPGVLTPEGDLDRPKMGSLVFGDEAKRRELEGIVHPLVFERYAEVEAAAPADAIVVHDIPLLVEAGRADDFDAVIVVDVPTEVQVERMLRDRGWTREDAEGRIAAQATREQRRAVATHLIDNTGTREDLRQRVTEVFEELRATAGR</sequence>
<dbReference type="PROSITE" id="PS51219">
    <property type="entry name" value="DPCK"/>
    <property type="match status" value="1"/>
</dbReference>
<dbReference type="RefSeq" id="WP_068120472.1">
    <property type="nucleotide sequence ID" value="NZ_CCXJ01000280.1"/>
</dbReference>
<dbReference type="PANTHER" id="PTHR10695">
    <property type="entry name" value="DEPHOSPHO-COA KINASE-RELATED"/>
    <property type="match status" value="1"/>
</dbReference>
<dbReference type="Gene3D" id="3.40.50.300">
    <property type="entry name" value="P-loop containing nucleotide triphosphate hydrolases"/>
    <property type="match status" value="1"/>
</dbReference>
<dbReference type="HAMAP" id="MF_00376">
    <property type="entry name" value="Dephospho_CoA_kinase"/>
    <property type="match status" value="1"/>
</dbReference>
<dbReference type="EC" id="2.7.1.24" evidence="3 4"/>
<evidence type="ECO:0000256" key="2">
    <source>
        <dbReference type="ARBA" id="ARBA00022840"/>
    </source>
</evidence>
<dbReference type="CDD" id="cd02022">
    <property type="entry name" value="DPCK"/>
    <property type="match status" value="1"/>
</dbReference>
<keyword evidence="3" id="KW-0963">Cytoplasm</keyword>
<dbReference type="NCBIfam" id="NF002879">
    <property type="entry name" value="PRK03333.1"/>
    <property type="match status" value="1"/>
</dbReference>
<evidence type="ECO:0000313" key="6">
    <source>
        <dbReference type="Proteomes" id="UP001240447"/>
    </source>
</evidence>
<dbReference type="NCBIfam" id="TIGR00152">
    <property type="entry name" value="dephospho-CoA kinase"/>
    <property type="match status" value="1"/>
</dbReference>
<dbReference type="InterPro" id="IPR001977">
    <property type="entry name" value="Depp_CoAkinase"/>
</dbReference>
<proteinExistence type="inferred from homology"/>
<evidence type="ECO:0000256" key="1">
    <source>
        <dbReference type="ARBA" id="ARBA00022741"/>
    </source>
</evidence>
<keyword evidence="3 5" id="KW-0418">Kinase</keyword>
<dbReference type="SUPFAM" id="SSF52540">
    <property type="entry name" value="P-loop containing nucleoside triphosphate hydrolases"/>
    <property type="match status" value="1"/>
</dbReference>
<reference evidence="5 6" key="1">
    <citation type="submission" date="2023-07" db="EMBL/GenBank/DDBJ databases">
        <title>Sequencing the genomes of 1000 actinobacteria strains.</title>
        <authorList>
            <person name="Klenk H.-P."/>
        </authorList>
    </citation>
    <scope>NUCLEOTIDE SEQUENCE [LARGE SCALE GENOMIC DNA]</scope>
    <source>
        <strain evidence="5 6">GD13</strain>
    </source>
</reference>
<dbReference type="InterPro" id="IPR027417">
    <property type="entry name" value="P-loop_NTPase"/>
</dbReference>
<evidence type="ECO:0000256" key="3">
    <source>
        <dbReference type="HAMAP-Rule" id="MF_00376"/>
    </source>
</evidence>
<comment type="similarity">
    <text evidence="3">Belongs to the CoaE family.</text>
</comment>
<dbReference type="Proteomes" id="UP001240447">
    <property type="component" value="Unassembled WGS sequence"/>
</dbReference>
<dbReference type="Pfam" id="PF01121">
    <property type="entry name" value="CoaE"/>
    <property type="match status" value="1"/>
</dbReference>
<feature type="binding site" evidence="3">
    <location>
        <begin position="10"/>
        <end position="15"/>
    </location>
    <ligand>
        <name>ATP</name>
        <dbReference type="ChEBI" id="CHEBI:30616"/>
    </ligand>
</feature>
<keyword evidence="6" id="KW-1185">Reference proteome</keyword>
<keyword evidence="3" id="KW-0173">Coenzyme A biosynthesis</keyword>
<dbReference type="EMBL" id="JAUSQM010000001">
    <property type="protein sequence ID" value="MDP9823444.1"/>
    <property type="molecule type" value="Genomic_DNA"/>
</dbReference>
<dbReference type="GO" id="GO:0004140">
    <property type="term" value="F:dephospho-CoA kinase activity"/>
    <property type="evidence" value="ECO:0007669"/>
    <property type="project" value="UniProtKB-EC"/>
</dbReference>
<comment type="catalytic activity">
    <reaction evidence="3">
        <text>3'-dephospho-CoA + ATP = ADP + CoA + H(+)</text>
        <dbReference type="Rhea" id="RHEA:18245"/>
        <dbReference type="ChEBI" id="CHEBI:15378"/>
        <dbReference type="ChEBI" id="CHEBI:30616"/>
        <dbReference type="ChEBI" id="CHEBI:57287"/>
        <dbReference type="ChEBI" id="CHEBI:57328"/>
        <dbReference type="ChEBI" id="CHEBI:456216"/>
        <dbReference type="EC" id="2.7.1.24"/>
    </reaction>
</comment>
<protein>
    <recommendedName>
        <fullName evidence="3 4">Dephospho-CoA kinase</fullName>
        <ecNumber evidence="3 4">2.7.1.24</ecNumber>
    </recommendedName>
    <alternativeName>
        <fullName evidence="3">Dephosphocoenzyme A kinase</fullName>
    </alternativeName>
</protein>
<comment type="caution">
    <text evidence="5">The sequence shown here is derived from an EMBL/GenBank/DDBJ whole genome shotgun (WGS) entry which is preliminary data.</text>
</comment>
<keyword evidence="2 3" id="KW-0067">ATP-binding</keyword>
<evidence type="ECO:0000313" key="5">
    <source>
        <dbReference type="EMBL" id="MDP9823444.1"/>
    </source>
</evidence>
<evidence type="ECO:0000256" key="4">
    <source>
        <dbReference type="NCBIfam" id="TIGR00152"/>
    </source>
</evidence>
<comment type="pathway">
    <text evidence="3">Cofactor biosynthesis; coenzyme A biosynthesis; CoA from (R)-pantothenate: step 5/5.</text>
</comment>
<comment type="subcellular location">
    <subcellularLocation>
        <location evidence="3">Cytoplasm</location>
    </subcellularLocation>
</comment>
<gene>
    <name evidence="3" type="primary">coaE</name>
    <name evidence="5" type="ORF">J2S59_003253</name>
</gene>
<dbReference type="PANTHER" id="PTHR10695:SF46">
    <property type="entry name" value="BIFUNCTIONAL COENZYME A SYNTHASE-RELATED"/>
    <property type="match status" value="1"/>
</dbReference>